<accession>A0ABT7CHS5</accession>
<keyword evidence="2" id="KW-1185">Reference proteome</keyword>
<name>A0ABT7CHS5_9BACT</name>
<dbReference type="RefSeq" id="WP_313994861.1">
    <property type="nucleotide sequence ID" value="NZ_JASJOT010000004.1"/>
</dbReference>
<proteinExistence type="predicted"/>
<protein>
    <submittedName>
        <fullName evidence="1">Uncharacterized protein</fullName>
    </submittedName>
</protein>
<gene>
    <name evidence="1" type="ORF">QNI19_09090</name>
</gene>
<evidence type="ECO:0000313" key="2">
    <source>
        <dbReference type="Proteomes" id="UP001228581"/>
    </source>
</evidence>
<dbReference type="EMBL" id="JASJOT010000004">
    <property type="protein sequence ID" value="MDJ1493086.1"/>
    <property type="molecule type" value="Genomic_DNA"/>
</dbReference>
<evidence type="ECO:0000313" key="1">
    <source>
        <dbReference type="EMBL" id="MDJ1493086.1"/>
    </source>
</evidence>
<sequence length="102" mass="12301">MSWFTDEEVDEIQKKLNIDQDFYTYRTHLNEMAGWWSKILYRQESEFGYCNFDIVNKEKLDRLRLKEPAINYILDKAILSIGADFELEYPGIEQKLRAKLKE</sequence>
<organism evidence="1 2">
    <name type="scientific">Xanthocytophaga flava</name>
    <dbReference type="NCBI Taxonomy" id="3048013"/>
    <lineage>
        <taxon>Bacteria</taxon>
        <taxon>Pseudomonadati</taxon>
        <taxon>Bacteroidota</taxon>
        <taxon>Cytophagia</taxon>
        <taxon>Cytophagales</taxon>
        <taxon>Rhodocytophagaceae</taxon>
        <taxon>Xanthocytophaga</taxon>
    </lineage>
</organism>
<reference evidence="1 2" key="1">
    <citation type="submission" date="2023-05" db="EMBL/GenBank/DDBJ databases">
        <authorList>
            <person name="Zhang X."/>
        </authorList>
    </citation>
    <scope>NUCLEOTIDE SEQUENCE [LARGE SCALE GENOMIC DNA]</scope>
    <source>
        <strain evidence="1 2">DM2B3-1</strain>
    </source>
</reference>
<comment type="caution">
    <text evidence="1">The sequence shown here is derived from an EMBL/GenBank/DDBJ whole genome shotgun (WGS) entry which is preliminary data.</text>
</comment>
<dbReference type="Proteomes" id="UP001228581">
    <property type="component" value="Unassembled WGS sequence"/>
</dbReference>